<dbReference type="Pfam" id="PF00078">
    <property type="entry name" value="RVT_1"/>
    <property type="match status" value="1"/>
</dbReference>
<feature type="domain" description="Reverse transcriptase" evidence="1">
    <location>
        <begin position="87"/>
        <end position="347"/>
    </location>
</feature>
<protein>
    <recommendedName>
        <fullName evidence="1">Reverse transcriptase domain-containing protein</fullName>
    </recommendedName>
</protein>
<dbReference type="InterPro" id="IPR043502">
    <property type="entry name" value="DNA/RNA_pol_sf"/>
</dbReference>
<dbReference type="AlphaFoldDB" id="A0A2H9T2V7"/>
<reference evidence="2" key="1">
    <citation type="journal article" date="2017" name="Appl. Environ. Microbiol.">
        <title>Molecular characterization of an Endozoicomonas-like organism causing infection in king scallop Pecten maximus L.</title>
        <authorList>
            <person name="Cano I."/>
            <person name="van Aerle R."/>
            <person name="Ross S."/>
            <person name="Verner-Jeffreys D.W."/>
            <person name="Paley R.K."/>
            <person name="Rimmer G."/>
            <person name="Ryder D."/>
            <person name="Hooper P."/>
            <person name="Stone D."/>
            <person name="Feist S.W."/>
        </authorList>
    </citation>
    <scope>NUCLEOTIDE SEQUENCE</scope>
</reference>
<gene>
    <name evidence="2" type="ORF">CI610_03548</name>
</gene>
<dbReference type="PANTHER" id="PTHR33332">
    <property type="entry name" value="REVERSE TRANSCRIPTASE DOMAIN-CONTAINING PROTEIN"/>
    <property type="match status" value="1"/>
</dbReference>
<dbReference type="PROSITE" id="PS50878">
    <property type="entry name" value="RT_POL"/>
    <property type="match status" value="1"/>
</dbReference>
<organism evidence="2">
    <name type="scientific">invertebrate metagenome</name>
    <dbReference type="NCBI Taxonomy" id="1711999"/>
    <lineage>
        <taxon>unclassified sequences</taxon>
        <taxon>metagenomes</taxon>
        <taxon>organismal metagenomes</taxon>
    </lineage>
</organism>
<sequence>MNYRKAEVLAKFFSSVFTQEPQGDLPEFKPRNITFPFEDIIVNSQLVEKLLSNLNENKSQGPDNMNPRVLKELRKNISEPVADLFNKSLSDGKLPQAWKEANITAIFKKGAKSDPGNYRPVSLTSIIVKTLEKLVRDSIVKHMDKNDLLSSKQFGFISGRSTQLQLLTVLEEWTDIIDKGGQLDVIYMDFMKAFDKVPHQRLLKKLTGYGISQKIVKWIEDFLSNRCQRVIVKGKSSKTYPVISGIPQGSVLGPILFVIYINDLPEITASQSPLFADDTKLYRQINSNDDVQILQNDLDKLQIWSNTWLLKFHPKKCKVLSIKSSEKRQYYMSGPGEEKFQLENITCEKDIGVMIDEDLNFKKHIQLSVNKANSIVGLIRRSFVYLDESMFTLLFKALVRPHLEYAASVWNPFRINDIDLIENVQRRATKLIPGLKTLSYSERLERLNLPTLSHRRTRGDVINVFKIMNNIYDSRVTKNFFQMDNNNRTRGHSQKIFKKRCRRDARKHFFSYRIVDLWNSLPQHVINAETVYQFEILLDNYWKNNRFIYKEQ</sequence>
<accession>A0A2H9T2V7</accession>
<comment type="caution">
    <text evidence="2">The sequence shown here is derived from an EMBL/GenBank/DDBJ whole genome shotgun (WGS) entry which is preliminary data.</text>
</comment>
<dbReference type="CDD" id="cd01650">
    <property type="entry name" value="RT_nLTR_like"/>
    <property type="match status" value="1"/>
</dbReference>
<name>A0A2H9T2V7_9ZZZZ</name>
<dbReference type="SUPFAM" id="SSF56672">
    <property type="entry name" value="DNA/RNA polymerases"/>
    <property type="match status" value="1"/>
</dbReference>
<proteinExistence type="predicted"/>
<evidence type="ECO:0000259" key="1">
    <source>
        <dbReference type="PROSITE" id="PS50878"/>
    </source>
</evidence>
<dbReference type="PRINTS" id="PR01345">
    <property type="entry name" value="CERVTRCPTASE"/>
</dbReference>
<dbReference type="EMBL" id="NSIT01000532">
    <property type="protein sequence ID" value="PJE77527.1"/>
    <property type="molecule type" value="Genomic_DNA"/>
</dbReference>
<dbReference type="InterPro" id="IPR000477">
    <property type="entry name" value="RT_dom"/>
</dbReference>
<evidence type="ECO:0000313" key="2">
    <source>
        <dbReference type="EMBL" id="PJE77527.1"/>
    </source>
</evidence>